<dbReference type="SMART" id="SM01130">
    <property type="entry name" value="DHDPS"/>
    <property type="match status" value="1"/>
</dbReference>
<dbReference type="InterPro" id="IPR002220">
    <property type="entry name" value="DapA-like"/>
</dbReference>
<dbReference type="STRING" id="70996.SE18_26290"/>
<dbReference type="AlphaFoldDB" id="A0A0P6XHB3"/>
<evidence type="ECO:0000256" key="3">
    <source>
        <dbReference type="PIRSR" id="PIRSR001365-1"/>
    </source>
</evidence>
<evidence type="ECO:0000256" key="2">
    <source>
        <dbReference type="PIRNR" id="PIRNR001365"/>
    </source>
</evidence>
<feature type="binding site" evidence="4">
    <location>
        <position position="205"/>
    </location>
    <ligand>
        <name>pyruvate</name>
        <dbReference type="ChEBI" id="CHEBI:15361"/>
    </ligand>
</feature>
<accession>A0A0P6XHB3</accession>
<proteinExistence type="inferred from homology"/>
<comment type="caution">
    <text evidence="5">The sequence shown here is derived from an EMBL/GenBank/DDBJ whole genome shotgun (WGS) entry which is preliminary data.</text>
</comment>
<dbReference type="CDD" id="cd00408">
    <property type="entry name" value="DHDPS-like"/>
    <property type="match status" value="1"/>
</dbReference>
<dbReference type="Pfam" id="PF00701">
    <property type="entry name" value="DHDPS"/>
    <property type="match status" value="1"/>
</dbReference>
<comment type="similarity">
    <text evidence="2">Belongs to the DapA family.</text>
</comment>
<keyword evidence="1 2" id="KW-0456">Lyase</keyword>
<organism evidence="5 6">
    <name type="scientific">Herpetosiphon geysericola</name>
    <dbReference type="NCBI Taxonomy" id="70996"/>
    <lineage>
        <taxon>Bacteria</taxon>
        <taxon>Bacillati</taxon>
        <taxon>Chloroflexota</taxon>
        <taxon>Chloroflexia</taxon>
        <taxon>Herpetosiphonales</taxon>
        <taxon>Herpetosiphonaceae</taxon>
        <taxon>Herpetosiphon</taxon>
    </lineage>
</organism>
<dbReference type="PIRSF" id="PIRSF001365">
    <property type="entry name" value="DHDPS"/>
    <property type="match status" value="1"/>
</dbReference>
<dbReference type="PRINTS" id="PR00146">
    <property type="entry name" value="DHPICSNTHASE"/>
</dbReference>
<name>A0A0P6XHB3_9CHLR</name>
<feature type="active site" description="Proton donor/acceptor" evidence="3">
    <location>
        <position position="134"/>
    </location>
</feature>
<dbReference type="Proteomes" id="UP000050277">
    <property type="component" value="Unassembled WGS sequence"/>
</dbReference>
<keyword evidence="6" id="KW-1185">Reference proteome</keyword>
<dbReference type="EMBL" id="LGKP01000046">
    <property type="protein sequence ID" value="KPL79473.1"/>
    <property type="molecule type" value="Genomic_DNA"/>
</dbReference>
<protein>
    <submittedName>
        <fullName evidence="5">Dihydrodipicolinate synthetase</fullName>
    </submittedName>
</protein>
<dbReference type="PANTHER" id="PTHR12128:SF72">
    <property type="entry name" value="DIHYDRODIPICOLINATE SYNTHASE"/>
    <property type="match status" value="1"/>
</dbReference>
<dbReference type="PANTHER" id="PTHR12128">
    <property type="entry name" value="DIHYDRODIPICOLINATE SYNTHASE"/>
    <property type="match status" value="1"/>
</dbReference>
<dbReference type="OrthoDB" id="9782828at2"/>
<dbReference type="PATRIC" id="fig|70996.4.peg.1788"/>
<sequence>MSMWHGIIPAITTRFNHDGSVDHGFLAEHCRWMLDAGCVGIVPLGSLGEGATLSAAEKQAILQTCVKVAGKNPVIPGIAALSTAEACQLAQIAEAEGCSGLMVLPPYLYSTDWHEMQAHMSAVISATELPVMIYNNPVAYRTDFVPSQIGELAERHPNVQAVKESSTDVRRVTAIRAELGQRLEILVGVDDAIVEGIAAGAVGWIAGLVNAFPHESVELFHLAQAVSAGHGDRERLAAMYAWFLPLLRLDTMPKFVQLIKLTQAMVGMGSETVRAPRLELVGAEREAAVAVIEQALARRQELWP</sequence>
<evidence type="ECO:0000256" key="4">
    <source>
        <dbReference type="PIRSR" id="PIRSR001365-2"/>
    </source>
</evidence>
<evidence type="ECO:0000256" key="1">
    <source>
        <dbReference type="ARBA" id="ARBA00023239"/>
    </source>
</evidence>
<dbReference type="GO" id="GO:0008840">
    <property type="term" value="F:4-hydroxy-tetrahydrodipicolinate synthase activity"/>
    <property type="evidence" value="ECO:0007669"/>
    <property type="project" value="TreeGrafter"/>
</dbReference>
<gene>
    <name evidence="5" type="ORF">SE18_26290</name>
</gene>
<evidence type="ECO:0000313" key="6">
    <source>
        <dbReference type="Proteomes" id="UP000050277"/>
    </source>
</evidence>
<dbReference type="SUPFAM" id="SSF51569">
    <property type="entry name" value="Aldolase"/>
    <property type="match status" value="1"/>
</dbReference>
<dbReference type="InterPro" id="IPR013785">
    <property type="entry name" value="Aldolase_TIM"/>
</dbReference>
<evidence type="ECO:0000313" key="5">
    <source>
        <dbReference type="EMBL" id="KPL79473.1"/>
    </source>
</evidence>
<reference evidence="5 6" key="1">
    <citation type="submission" date="2015-07" db="EMBL/GenBank/DDBJ databases">
        <title>Whole genome sequence of Herpetosiphon geysericola DSM 7119.</title>
        <authorList>
            <person name="Hemp J."/>
            <person name="Ward L.M."/>
            <person name="Pace L.A."/>
            <person name="Fischer W.W."/>
        </authorList>
    </citation>
    <scope>NUCLEOTIDE SEQUENCE [LARGE SCALE GENOMIC DNA]</scope>
    <source>
        <strain evidence="5 6">DSM 7119</strain>
    </source>
</reference>
<dbReference type="Gene3D" id="3.20.20.70">
    <property type="entry name" value="Aldolase class I"/>
    <property type="match status" value="1"/>
</dbReference>
<feature type="active site" description="Schiff-base intermediate with substrate" evidence="3">
    <location>
        <position position="163"/>
    </location>
</feature>
<dbReference type="RefSeq" id="WP_054537439.1">
    <property type="nucleotide sequence ID" value="NZ_LGKP01000046.1"/>
</dbReference>